<dbReference type="Proteomes" id="UP000304912">
    <property type="component" value="Chromosome"/>
</dbReference>
<gene>
    <name evidence="3" type="ORF">FBQ74_04080</name>
</gene>
<feature type="transmembrane region" description="Helical" evidence="1">
    <location>
        <begin position="39"/>
        <end position="62"/>
    </location>
</feature>
<evidence type="ECO:0000313" key="4">
    <source>
        <dbReference type="Proteomes" id="UP000304912"/>
    </source>
</evidence>
<reference evidence="3 4" key="1">
    <citation type="submission" date="2019-04" db="EMBL/GenBank/DDBJ databases">
        <title>Salinimonas iocasae sp. nov., a halophilic bacterium isolated from the outer tube casing of tubeworms in Okinawa Trough.</title>
        <authorList>
            <person name="Zhang H."/>
            <person name="Wang H."/>
            <person name="Li C."/>
        </authorList>
    </citation>
    <scope>NUCLEOTIDE SEQUENCE [LARGE SCALE GENOMIC DNA]</scope>
    <source>
        <strain evidence="3 4">KX18D6</strain>
    </source>
</reference>
<dbReference type="InterPro" id="IPR005182">
    <property type="entry name" value="YdbS-like_PH"/>
</dbReference>
<dbReference type="OrthoDB" id="1750577at2"/>
<keyword evidence="4" id="KW-1185">Reference proteome</keyword>
<keyword evidence="1" id="KW-0472">Membrane</keyword>
<protein>
    <submittedName>
        <fullName evidence="3">PH domain-containing protein</fullName>
    </submittedName>
</protein>
<evidence type="ECO:0000256" key="1">
    <source>
        <dbReference type="SAM" id="Phobius"/>
    </source>
</evidence>
<accession>A0A5B7YAM1</accession>
<name>A0A5B7YAM1_9ALTE</name>
<evidence type="ECO:0000313" key="3">
    <source>
        <dbReference type="EMBL" id="QCZ92702.1"/>
    </source>
</evidence>
<feature type="domain" description="YdbS-like PH" evidence="2">
    <location>
        <begin position="100"/>
        <end position="176"/>
    </location>
</feature>
<dbReference type="KEGG" id="salk:FBQ74_04080"/>
<feature type="transmembrane region" description="Helical" evidence="1">
    <location>
        <begin position="74"/>
        <end position="95"/>
    </location>
</feature>
<proteinExistence type="predicted"/>
<dbReference type="EMBL" id="CP039852">
    <property type="protein sequence ID" value="QCZ92702.1"/>
    <property type="molecule type" value="Genomic_DNA"/>
</dbReference>
<dbReference type="PANTHER" id="PTHR34473">
    <property type="entry name" value="UPF0699 TRANSMEMBRANE PROTEIN YDBS"/>
    <property type="match status" value="1"/>
</dbReference>
<keyword evidence="1" id="KW-0812">Transmembrane</keyword>
<evidence type="ECO:0000259" key="2">
    <source>
        <dbReference type="Pfam" id="PF03703"/>
    </source>
</evidence>
<sequence length="185" mass="20890">MTEQKSSLFPAFENREIDVAGLPDMMAVSMQPVSPRYRWLNLAIAVAGAAIVTAILSFLRYQTFMSVPFGLERFYLMAVTIVCTLGALSFTYHLLADKKIKYCLREQDLVMQQGLIFRKIACQPILRIQHIELKRGPLDRLADLACLQVFSAGGATHTFEIPGLRLTDAQKVRQFILNHKELDAK</sequence>
<dbReference type="AlphaFoldDB" id="A0A5B7YAM1"/>
<dbReference type="Pfam" id="PF03703">
    <property type="entry name" value="bPH_2"/>
    <property type="match status" value="1"/>
</dbReference>
<dbReference type="PANTHER" id="PTHR34473:SF2">
    <property type="entry name" value="UPF0699 TRANSMEMBRANE PROTEIN YDBT"/>
    <property type="match status" value="1"/>
</dbReference>
<dbReference type="RefSeq" id="WP_139755451.1">
    <property type="nucleotide sequence ID" value="NZ_CP039852.1"/>
</dbReference>
<organism evidence="3 4">
    <name type="scientific">Salinimonas iocasae</name>
    <dbReference type="NCBI Taxonomy" id="2572577"/>
    <lineage>
        <taxon>Bacteria</taxon>
        <taxon>Pseudomonadati</taxon>
        <taxon>Pseudomonadota</taxon>
        <taxon>Gammaproteobacteria</taxon>
        <taxon>Alteromonadales</taxon>
        <taxon>Alteromonadaceae</taxon>
        <taxon>Alteromonas/Salinimonas group</taxon>
        <taxon>Salinimonas</taxon>
    </lineage>
</organism>
<keyword evidence="1" id="KW-1133">Transmembrane helix</keyword>